<evidence type="ECO:0000313" key="2">
    <source>
        <dbReference type="Proteomes" id="UP000005536"/>
    </source>
</evidence>
<dbReference type="EMBL" id="ADBF01000254">
    <property type="protein sequence ID" value="EFE48473.1"/>
    <property type="molecule type" value="Genomic_DNA"/>
</dbReference>
<accession>D4DUN5</accession>
<organism evidence="1 2">
    <name type="scientific">Neisseria elongata subsp. glycolytica ATCC 29315</name>
    <dbReference type="NCBI Taxonomy" id="546263"/>
    <lineage>
        <taxon>Bacteria</taxon>
        <taxon>Pseudomonadati</taxon>
        <taxon>Pseudomonadota</taxon>
        <taxon>Betaproteobacteria</taxon>
        <taxon>Neisseriales</taxon>
        <taxon>Neisseriaceae</taxon>
        <taxon>Neisseria</taxon>
    </lineage>
</organism>
<proteinExistence type="predicted"/>
<gene>
    <name evidence="1" type="ORF">NEIELOOT_02830</name>
</gene>
<comment type="caution">
    <text evidence="1">The sequence shown here is derived from an EMBL/GenBank/DDBJ whole genome shotgun (WGS) entry which is preliminary data.</text>
</comment>
<dbReference type="AlphaFoldDB" id="D4DUN5"/>
<protein>
    <submittedName>
        <fullName evidence="1">Uncharacterized protein</fullName>
    </submittedName>
</protein>
<evidence type="ECO:0000313" key="1">
    <source>
        <dbReference type="EMBL" id="EFE48473.1"/>
    </source>
</evidence>
<reference evidence="1 2" key="1">
    <citation type="submission" date="2010-02" db="EMBL/GenBank/DDBJ databases">
        <authorList>
            <person name="Weinstock G."/>
            <person name="Sodergren E."/>
            <person name="Clifton S."/>
            <person name="Fulton L."/>
            <person name="Fulton B."/>
            <person name="Courtney L."/>
            <person name="Fronick C."/>
            <person name="Harrison M."/>
            <person name="Strong C."/>
            <person name="Farmer C."/>
            <person name="Delahaunty K."/>
            <person name="Markovic C."/>
            <person name="Hall O."/>
            <person name="Minx P."/>
            <person name="Tomlinson C."/>
            <person name="Mitreva M."/>
            <person name="Nelson J."/>
            <person name="Hou S."/>
            <person name="Wollam A."/>
            <person name="Pepin K.H."/>
            <person name="Johnson M."/>
            <person name="Bhonagiri V."/>
            <person name="Zhang X."/>
            <person name="Suruliraj S."/>
            <person name="Warren W."/>
            <person name="Chinwalla A."/>
            <person name="Mardis E.R."/>
            <person name="Wilson R.K."/>
        </authorList>
    </citation>
    <scope>NUCLEOTIDE SEQUENCE [LARGE SCALE GENOMIC DNA]</scope>
    <source>
        <strain evidence="1 2">ATCC 29315</strain>
    </source>
</reference>
<sequence length="118" mass="13502">MSAIGKSEYHPIKRPSESLFRLVGTWFSDGLLYFFGYRLQEWKRGRSCDFRLEGIRQCRDARPIANANKGLVISILHACAGMRRFGVFHVDSRQKAAIKRPSESMASCMERLSDGLCR</sequence>
<name>D4DUN5_NEIEG</name>
<dbReference type="Proteomes" id="UP000005536">
    <property type="component" value="Unassembled WGS sequence"/>
</dbReference>